<comment type="pathway">
    <text evidence="1 14">Metabolic intermediate biosynthesis; chorismate biosynthesis; chorismate from D-erythrose 4-phosphate and phosphoenolpyruvate: step 6/7.</text>
</comment>
<comment type="similarity">
    <text evidence="3 14">Belongs to the EPSP synthase family.</text>
</comment>
<comment type="catalytic activity">
    <reaction evidence="13 15">
        <text>CMP + ATP = CDP + ADP</text>
        <dbReference type="Rhea" id="RHEA:11600"/>
        <dbReference type="ChEBI" id="CHEBI:30616"/>
        <dbReference type="ChEBI" id="CHEBI:58069"/>
        <dbReference type="ChEBI" id="CHEBI:60377"/>
        <dbReference type="ChEBI" id="CHEBI:456216"/>
        <dbReference type="EC" id="2.7.4.25"/>
    </reaction>
</comment>
<dbReference type="InterPro" id="IPR013792">
    <property type="entry name" value="RNA3'P_cycl/enolpyr_Trfase_a/b"/>
</dbReference>
<proteinExistence type="inferred from homology"/>
<dbReference type="GO" id="GO:0005737">
    <property type="term" value="C:cytoplasm"/>
    <property type="evidence" value="ECO:0007669"/>
    <property type="project" value="UniProtKB-SubCell"/>
</dbReference>
<dbReference type="PANTHER" id="PTHR21090:SF5">
    <property type="entry name" value="PENTAFUNCTIONAL AROM POLYPEPTIDE"/>
    <property type="match status" value="1"/>
</dbReference>
<organism evidence="18 19">
    <name type="scientific">Gemmatimonas aurantiaca (strain DSM 14586 / JCM 11422 / NBRC 100505 / T-27)</name>
    <dbReference type="NCBI Taxonomy" id="379066"/>
    <lineage>
        <taxon>Bacteria</taxon>
        <taxon>Pseudomonadati</taxon>
        <taxon>Gemmatimonadota</taxon>
        <taxon>Gemmatimonadia</taxon>
        <taxon>Gemmatimonadales</taxon>
        <taxon>Gemmatimonadaceae</taxon>
        <taxon>Gemmatimonas</taxon>
    </lineage>
</organism>
<feature type="binding site" evidence="14">
    <location>
        <position position="315"/>
    </location>
    <ligand>
        <name>3-phosphoshikimate</name>
        <dbReference type="ChEBI" id="CHEBI:145989"/>
    </ligand>
</feature>
<dbReference type="Pfam" id="PF00275">
    <property type="entry name" value="EPSP_synthase"/>
    <property type="match status" value="1"/>
</dbReference>
<dbReference type="eggNOG" id="COG0283">
    <property type="taxonomic scope" value="Bacteria"/>
</dbReference>
<feature type="binding site" evidence="14">
    <location>
        <position position="169"/>
    </location>
    <ligand>
        <name>phosphoenolpyruvate</name>
        <dbReference type="ChEBI" id="CHEBI:58702"/>
    </ligand>
</feature>
<feature type="binding site" evidence="14">
    <location>
        <position position="91"/>
    </location>
    <ligand>
        <name>phosphoenolpyruvate</name>
        <dbReference type="ChEBI" id="CHEBI:58702"/>
    </ligand>
</feature>
<dbReference type="SUPFAM" id="SSF52540">
    <property type="entry name" value="P-loop containing nucleoside triphosphate hydrolases"/>
    <property type="match status" value="1"/>
</dbReference>
<dbReference type="GO" id="GO:0003866">
    <property type="term" value="F:3-phosphoshikimate 1-carboxyvinyltransferase activity"/>
    <property type="evidence" value="ECO:0007669"/>
    <property type="project" value="UniProtKB-UniRule"/>
</dbReference>
<evidence type="ECO:0000313" key="19">
    <source>
        <dbReference type="Proteomes" id="UP000002209"/>
    </source>
</evidence>
<dbReference type="GO" id="GO:0036430">
    <property type="term" value="F:CMP kinase activity"/>
    <property type="evidence" value="ECO:0007669"/>
    <property type="project" value="RHEA"/>
</dbReference>
<feature type="binding site" evidence="14">
    <location>
        <position position="342"/>
    </location>
    <ligand>
        <name>3-phosphoshikimate</name>
        <dbReference type="ChEBI" id="CHEBI:145989"/>
    </ligand>
</feature>
<evidence type="ECO:0000256" key="12">
    <source>
        <dbReference type="ARBA" id="ARBA00047615"/>
    </source>
</evidence>
<dbReference type="InterPro" id="IPR023193">
    <property type="entry name" value="EPSP_synthase_CS"/>
</dbReference>
<keyword evidence="19" id="KW-1185">Reference proteome</keyword>
<keyword evidence="6 14" id="KW-0808">Transferase</keyword>
<dbReference type="Gene3D" id="3.40.50.300">
    <property type="entry name" value="P-loop containing nucleotide triphosphate hydrolases"/>
    <property type="match status" value="1"/>
</dbReference>
<evidence type="ECO:0000256" key="9">
    <source>
        <dbReference type="ARBA" id="ARBA00022840"/>
    </source>
</evidence>
<evidence type="ECO:0000256" key="5">
    <source>
        <dbReference type="ARBA" id="ARBA00022605"/>
    </source>
</evidence>
<feature type="binding site" evidence="14">
    <location>
        <position position="167"/>
    </location>
    <ligand>
        <name>3-phosphoshikimate</name>
        <dbReference type="ChEBI" id="CHEBI:145989"/>
    </ligand>
</feature>
<dbReference type="Pfam" id="PF02224">
    <property type="entry name" value="Cytidylate_kin"/>
    <property type="match status" value="1"/>
</dbReference>
<feature type="binding site" evidence="14">
    <location>
        <position position="388"/>
    </location>
    <ligand>
        <name>phosphoenolpyruvate</name>
        <dbReference type="ChEBI" id="CHEBI:58702"/>
    </ligand>
</feature>
<dbReference type="GO" id="GO:0036431">
    <property type="term" value="F:dCMP kinase activity"/>
    <property type="evidence" value="ECO:0007669"/>
    <property type="project" value="InterPro"/>
</dbReference>
<dbReference type="EC" id="2.5.1.19" evidence="14"/>
<dbReference type="eggNOG" id="COG0128">
    <property type="taxonomic scope" value="Bacteria"/>
</dbReference>
<dbReference type="InterPro" id="IPR036968">
    <property type="entry name" value="Enolpyruvate_Tfrase_sf"/>
</dbReference>
<dbReference type="UniPathway" id="UPA00053">
    <property type="reaction ID" value="UER00089"/>
</dbReference>
<feature type="binding site" evidence="14">
    <location>
        <position position="120"/>
    </location>
    <ligand>
        <name>phosphoenolpyruvate</name>
        <dbReference type="ChEBI" id="CHEBI:58702"/>
    </ligand>
</feature>
<evidence type="ECO:0000256" key="13">
    <source>
        <dbReference type="ARBA" id="ARBA00048478"/>
    </source>
</evidence>
<feature type="domain" description="Cytidylate kinase" evidence="17">
    <location>
        <begin position="452"/>
        <end position="661"/>
    </location>
</feature>
<keyword evidence="4 14" id="KW-0963">Cytoplasm</keyword>
<dbReference type="HAMAP" id="MF_00210">
    <property type="entry name" value="EPSP_synth"/>
    <property type="match status" value="1"/>
</dbReference>
<accession>C1A407</accession>
<feature type="binding site" evidence="14">
    <location>
        <position position="24"/>
    </location>
    <ligand>
        <name>3-phosphoshikimate</name>
        <dbReference type="ChEBI" id="CHEBI:145989"/>
    </ligand>
</feature>
<dbReference type="SUPFAM" id="SSF55205">
    <property type="entry name" value="EPT/RTPC-like"/>
    <property type="match status" value="1"/>
</dbReference>
<evidence type="ECO:0000256" key="11">
    <source>
        <dbReference type="ARBA" id="ARBA00044633"/>
    </source>
</evidence>
<evidence type="ECO:0000256" key="10">
    <source>
        <dbReference type="ARBA" id="ARBA00023141"/>
    </source>
</evidence>
<dbReference type="GO" id="GO:0009423">
    <property type="term" value="P:chorismate biosynthetic process"/>
    <property type="evidence" value="ECO:0007669"/>
    <property type="project" value="UniProtKB-UniRule"/>
</dbReference>
<feature type="binding site" evidence="14">
    <location>
        <position position="20"/>
    </location>
    <ligand>
        <name>3-phosphoshikimate</name>
        <dbReference type="ChEBI" id="CHEBI:145989"/>
    </ligand>
</feature>
<dbReference type="HAMAP" id="MF_00238">
    <property type="entry name" value="Cytidyl_kinase_type1"/>
    <property type="match status" value="1"/>
</dbReference>
<keyword evidence="10 14" id="KW-0057">Aromatic amino acid biosynthesis</keyword>
<feature type="binding site" evidence="14">
    <location>
        <position position="19"/>
    </location>
    <ligand>
        <name>3-phosphoshikimate</name>
        <dbReference type="ChEBI" id="CHEBI:145989"/>
    </ligand>
</feature>
<evidence type="ECO:0000259" key="16">
    <source>
        <dbReference type="Pfam" id="PF00275"/>
    </source>
</evidence>
<dbReference type="GO" id="GO:0006220">
    <property type="term" value="P:pyrimidine nucleotide metabolic process"/>
    <property type="evidence" value="ECO:0007669"/>
    <property type="project" value="UniProtKB-UniRule"/>
</dbReference>
<comment type="catalytic activity">
    <reaction evidence="11">
        <text>3-phosphoshikimate + phosphoenolpyruvate = 5-O-(1-carboxyvinyl)-3-phosphoshikimate + phosphate</text>
        <dbReference type="Rhea" id="RHEA:21256"/>
        <dbReference type="ChEBI" id="CHEBI:43474"/>
        <dbReference type="ChEBI" id="CHEBI:57701"/>
        <dbReference type="ChEBI" id="CHEBI:58702"/>
        <dbReference type="ChEBI" id="CHEBI:145989"/>
        <dbReference type="EC" id="2.5.1.19"/>
    </reaction>
    <physiologicalReaction direction="left-to-right" evidence="11">
        <dbReference type="Rhea" id="RHEA:21257"/>
    </physiologicalReaction>
</comment>
<feature type="active site" description="Proton acceptor" evidence="14">
    <location>
        <position position="315"/>
    </location>
</feature>
<evidence type="ECO:0000256" key="7">
    <source>
        <dbReference type="ARBA" id="ARBA00022741"/>
    </source>
</evidence>
<dbReference type="PROSITE" id="PS00104">
    <property type="entry name" value="EPSP_SYNTHASE_1"/>
    <property type="match status" value="1"/>
</dbReference>
<evidence type="ECO:0000256" key="2">
    <source>
        <dbReference type="ARBA" id="ARBA00009427"/>
    </source>
</evidence>
<keyword evidence="9 15" id="KW-0067">ATP-binding</keyword>
<comment type="subcellular location">
    <subcellularLocation>
        <location evidence="14">Cytoplasm</location>
    </subcellularLocation>
</comment>
<evidence type="ECO:0000256" key="6">
    <source>
        <dbReference type="ARBA" id="ARBA00022679"/>
    </source>
</evidence>
<feature type="binding site" evidence="14">
    <location>
        <position position="346"/>
    </location>
    <ligand>
        <name>phosphoenolpyruvate</name>
        <dbReference type="ChEBI" id="CHEBI:58702"/>
    </ligand>
</feature>
<sequence length="672" mass="71583">MKRRAPLHVAGTIRAPGDKSISHRALIFAALADGETRVRDILASADVHATASALRAMGVSIPELSTDFVVRGHGIAALTSPARAFDCANSGTTTRLLCGLLAGLPGRSARFEGDASLSRRPMRRVASPLASMGAHIDFEGAPGHDGLPMRVHGAQLRGTNYVSAHASAQVKGALLLAGLASGVEVVVEEPYRSRDHSERMLLARGVALEVSERSVRLPAAQQVTAADVVVPSDPSSATFFAALAALADSGELRLENVCLNPTRTGAFDVLQRMGVSLDVSEQRLVGGELIGTIVVRPEALNGTTIEGAEIPRCIDELPMLACLASQAAGETRIADAAELRVKESDRIRAVVDNLRTLGVDAEELPDGMRIIGSRTPLRGHVITHGDHRLAMAFGVLGAIPGNQITIDDPACVDVSYPRFWQDLAAAVGQGDAGVDVRQTTASGAAVGTPLTIAIDGPAASGKSSTAQWVAQKLGVRHVDSGAFYRAITYLALSTCGDPESWVADDVLANAPRISWRLTERSVLPLIDDIDQDTALRDAPVTRQVSRVAQMLAVREWVNQMVRSAGAAVDVVVDGRDIGTTVFPDAQLKVFLVADSWERARRRLVQRLRRRPTDAEIAEETEELVARDAKDATQSAPARDAITIDTTTVTQEEQVERIVALARATRERMVRPT</sequence>
<feature type="domain" description="Enolpyruvate transferase" evidence="16">
    <location>
        <begin position="8"/>
        <end position="423"/>
    </location>
</feature>
<keyword evidence="5 14" id="KW-0028">Amino-acid biosynthesis</keyword>
<gene>
    <name evidence="14 18" type="primary">aroA</name>
    <name evidence="15 18" type="synonym">cmk</name>
    <name evidence="18" type="ordered locus">GAU_1790</name>
</gene>
<dbReference type="HOGENOM" id="CLU_026431_0_0_0"/>
<comment type="function">
    <text evidence="14">Catalyzes the transfer of the enolpyruvyl moiety of phosphoenolpyruvate (PEP) to the 5-hydroxyl of shikimate-3-phosphate (S3P) to produce enolpyruvyl shikimate-3-phosphate and inorganic phosphate.</text>
</comment>
<evidence type="ECO:0000259" key="17">
    <source>
        <dbReference type="Pfam" id="PF02224"/>
    </source>
</evidence>
<comment type="caution">
    <text evidence="14">Lacks conserved residue(s) required for the propagation of feature annotation.</text>
</comment>
<dbReference type="EC" id="2.7.4.25" evidence="15"/>
<evidence type="ECO:0000256" key="15">
    <source>
        <dbReference type="HAMAP-Rule" id="MF_00238"/>
    </source>
</evidence>
<dbReference type="GO" id="GO:0009073">
    <property type="term" value="P:aromatic amino acid family biosynthetic process"/>
    <property type="evidence" value="ECO:0007669"/>
    <property type="project" value="UniProtKB-KW"/>
</dbReference>
<dbReference type="GO" id="GO:0008652">
    <property type="term" value="P:amino acid biosynthetic process"/>
    <property type="evidence" value="ECO:0007669"/>
    <property type="project" value="UniProtKB-KW"/>
</dbReference>
<evidence type="ECO:0000256" key="8">
    <source>
        <dbReference type="ARBA" id="ARBA00022777"/>
    </source>
</evidence>
<feature type="binding site" evidence="14">
    <location>
        <position position="169"/>
    </location>
    <ligand>
        <name>3-phosphoshikimate</name>
        <dbReference type="ChEBI" id="CHEBI:145989"/>
    </ligand>
</feature>
<protein>
    <recommendedName>
        <fullName evidence="14 15">Multifunctional fusion protein</fullName>
    </recommendedName>
    <domain>
        <recommendedName>
            <fullName evidence="14">3-phosphoshikimate 1-carboxyvinyltransferase</fullName>
            <ecNumber evidence="14">2.5.1.19</ecNumber>
        </recommendedName>
        <alternativeName>
            <fullName evidence="14">5-enolpyruvylshikimate-3-phosphate synthase</fullName>
            <shortName evidence="14">EPSP synthase</shortName>
            <shortName evidence="14">EPSPS</shortName>
        </alternativeName>
    </domain>
    <domain>
        <recommendedName>
            <fullName evidence="15">Cytidylate kinase</fullName>
            <shortName evidence="15">CK</shortName>
            <ecNumber evidence="15">2.7.4.25</ecNumber>
        </recommendedName>
        <alternativeName>
            <fullName evidence="15">Cytidine monophosphate kinase</fullName>
            <shortName evidence="15">CMP kinase</shortName>
        </alternativeName>
    </domain>
</protein>
<comment type="similarity">
    <text evidence="2 15">Belongs to the cytidylate kinase family. Type 1 subfamily.</text>
</comment>
<dbReference type="CDD" id="cd02020">
    <property type="entry name" value="CMPK"/>
    <property type="match status" value="1"/>
</dbReference>
<dbReference type="AlphaFoldDB" id="C1A407"/>
<dbReference type="NCBIfam" id="TIGR00017">
    <property type="entry name" value="cmk"/>
    <property type="match status" value="1"/>
</dbReference>
<name>C1A407_GEMAT</name>
<evidence type="ECO:0000313" key="18">
    <source>
        <dbReference type="EMBL" id="BAH38832.1"/>
    </source>
</evidence>
<dbReference type="InterPro" id="IPR006264">
    <property type="entry name" value="EPSP_synthase"/>
</dbReference>
<keyword evidence="7 15" id="KW-0547">Nucleotide-binding</keyword>
<feature type="binding site" evidence="15">
    <location>
        <begin position="456"/>
        <end position="464"/>
    </location>
    <ligand>
        <name>ATP</name>
        <dbReference type="ChEBI" id="CHEBI:30616"/>
    </ligand>
</feature>
<evidence type="ECO:0000256" key="3">
    <source>
        <dbReference type="ARBA" id="ARBA00009948"/>
    </source>
</evidence>
<dbReference type="Gene3D" id="3.65.10.10">
    <property type="entry name" value="Enolpyruvate transferase domain"/>
    <property type="match status" value="2"/>
</dbReference>
<dbReference type="GO" id="GO:0005524">
    <property type="term" value="F:ATP binding"/>
    <property type="evidence" value="ECO:0007669"/>
    <property type="project" value="UniProtKB-UniRule"/>
</dbReference>
<dbReference type="NCBIfam" id="TIGR01356">
    <property type="entry name" value="aroA"/>
    <property type="match status" value="1"/>
</dbReference>
<dbReference type="EMBL" id="AP009153">
    <property type="protein sequence ID" value="BAH38832.1"/>
    <property type="molecule type" value="Genomic_DNA"/>
</dbReference>
<evidence type="ECO:0000256" key="1">
    <source>
        <dbReference type="ARBA" id="ARBA00004811"/>
    </source>
</evidence>
<dbReference type="PROSITE" id="PS00885">
    <property type="entry name" value="EPSP_SYNTHASE_2"/>
    <property type="match status" value="1"/>
</dbReference>
<dbReference type="Proteomes" id="UP000002209">
    <property type="component" value="Chromosome"/>
</dbReference>
<evidence type="ECO:0000256" key="4">
    <source>
        <dbReference type="ARBA" id="ARBA00022490"/>
    </source>
</evidence>
<dbReference type="KEGG" id="gau:GAU_1790"/>
<dbReference type="InterPro" id="IPR027417">
    <property type="entry name" value="P-loop_NTPase"/>
</dbReference>
<comment type="subunit">
    <text evidence="14">Monomer.</text>
</comment>
<feature type="binding site" evidence="14">
    <location>
        <position position="19"/>
    </location>
    <ligand>
        <name>phosphoenolpyruvate</name>
        <dbReference type="ChEBI" id="CHEBI:58702"/>
    </ligand>
</feature>
<reference evidence="19" key="1">
    <citation type="submission" date="2006-03" db="EMBL/GenBank/DDBJ databases">
        <title>Complete genome sequence of Gemmatimonas aurantiaca T-27 that represents a novel phylum Gemmatimonadetes.</title>
        <authorList>
            <person name="Takasaki K."/>
            <person name="Ichikawa N."/>
            <person name="Miura H."/>
            <person name="Matsushita S."/>
            <person name="Watanabe Y."/>
            <person name="Oguchi A."/>
            <person name="Ankai A."/>
            <person name="Yashiro I."/>
            <person name="Takahashi M."/>
            <person name="Terui Y."/>
            <person name="Fukui S."/>
            <person name="Yokoyama H."/>
            <person name="Tanikawa S."/>
            <person name="Hanada S."/>
            <person name="Kamagata Y."/>
            <person name="Fujita N."/>
        </authorList>
    </citation>
    <scope>NUCLEOTIDE SEQUENCE [LARGE SCALE GENOMIC DNA]</scope>
    <source>
        <strain evidence="19">T-27 / DSM 14586 / JCM 11422 / NBRC 100505</strain>
    </source>
</reference>
<dbReference type="FunFam" id="3.65.10.10:FF:000005">
    <property type="entry name" value="3-phosphoshikimate 1-carboxyvinyltransferase"/>
    <property type="match status" value="1"/>
</dbReference>
<dbReference type="CDD" id="cd01556">
    <property type="entry name" value="EPSP_synthase"/>
    <property type="match status" value="1"/>
</dbReference>
<dbReference type="InterPro" id="IPR011994">
    <property type="entry name" value="Cytidylate_kinase_dom"/>
</dbReference>
<keyword evidence="8 15" id="KW-0418">Kinase</keyword>
<dbReference type="InterPro" id="IPR003136">
    <property type="entry name" value="Cytidylate_kin"/>
</dbReference>
<comment type="catalytic activity">
    <reaction evidence="12 15">
        <text>dCMP + ATP = dCDP + ADP</text>
        <dbReference type="Rhea" id="RHEA:25094"/>
        <dbReference type="ChEBI" id="CHEBI:30616"/>
        <dbReference type="ChEBI" id="CHEBI:57566"/>
        <dbReference type="ChEBI" id="CHEBI:58593"/>
        <dbReference type="ChEBI" id="CHEBI:456216"/>
        <dbReference type="EC" id="2.7.4.25"/>
    </reaction>
</comment>
<dbReference type="PANTHER" id="PTHR21090">
    <property type="entry name" value="AROM/DEHYDROQUINATE SYNTHASE"/>
    <property type="match status" value="1"/>
</dbReference>
<dbReference type="STRING" id="379066.GAU_1790"/>
<dbReference type="InterPro" id="IPR001986">
    <property type="entry name" value="Enolpyruvate_Tfrase_dom"/>
</dbReference>
<evidence type="ECO:0000256" key="14">
    <source>
        <dbReference type="HAMAP-Rule" id="MF_00210"/>
    </source>
</evidence>